<dbReference type="AlphaFoldDB" id="A0AAD9UL81"/>
<evidence type="ECO:0000313" key="3">
    <source>
        <dbReference type="Proteomes" id="UP001209878"/>
    </source>
</evidence>
<proteinExistence type="inferred from homology"/>
<dbReference type="PANTHER" id="PTHR12093:SF10">
    <property type="entry name" value="MEMBRANE-ASSOCIATED PROTEIN HEM"/>
    <property type="match status" value="1"/>
</dbReference>
<feature type="non-terminal residue" evidence="2">
    <location>
        <position position="1"/>
    </location>
</feature>
<protein>
    <submittedName>
        <fullName evidence="2">Uncharacterized protein</fullName>
    </submittedName>
</protein>
<name>A0AAD9UL81_RIDPI</name>
<organism evidence="2 3">
    <name type="scientific">Ridgeia piscesae</name>
    <name type="common">Tubeworm</name>
    <dbReference type="NCBI Taxonomy" id="27915"/>
    <lineage>
        <taxon>Eukaryota</taxon>
        <taxon>Metazoa</taxon>
        <taxon>Spiralia</taxon>
        <taxon>Lophotrochozoa</taxon>
        <taxon>Annelida</taxon>
        <taxon>Polychaeta</taxon>
        <taxon>Sedentaria</taxon>
        <taxon>Canalipalpata</taxon>
        <taxon>Sabellida</taxon>
        <taxon>Siboglinidae</taxon>
        <taxon>Ridgeia</taxon>
    </lineage>
</organism>
<keyword evidence="3" id="KW-1185">Reference proteome</keyword>
<evidence type="ECO:0000313" key="2">
    <source>
        <dbReference type="EMBL" id="KAK2193377.1"/>
    </source>
</evidence>
<dbReference type="GO" id="GO:0030866">
    <property type="term" value="P:cortical actin cytoskeleton organization"/>
    <property type="evidence" value="ECO:0007669"/>
    <property type="project" value="TreeGrafter"/>
</dbReference>
<dbReference type="InterPro" id="IPR019137">
    <property type="entry name" value="Nck-associated_protein-1"/>
</dbReference>
<comment type="caution">
    <text evidence="2">The sequence shown here is derived from an EMBL/GenBank/DDBJ whole genome shotgun (WGS) entry which is preliminary data.</text>
</comment>
<dbReference type="GO" id="GO:0031209">
    <property type="term" value="C:SCAR complex"/>
    <property type="evidence" value="ECO:0007669"/>
    <property type="project" value="TreeGrafter"/>
</dbReference>
<dbReference type="EMBL" id="JAODUO010000013">
    <property type="protein sequence ID" value="KAK2193377.1"/>
    <property type="molecule type" value="Genomic_DNA"/>
</dbReference>
<sequence>RASCEAFVLSSGHANNIHCLAKAINSLAGAFFTVHGPGDVEDRLKEFLALASSSFLRLGQETDKELIKNRESVYLLLDELVQESPFLTMDLLESCFPYALLRTSYHHVYKFADQA</sequence>
<evidence type="ECO:0000256" key="1">
    <source>
        <dbReference type="ARBA" id="ARBA00037947"/>
    </source>
</evidence>
<comment type="similarity">
    <text evidence="1">Belongs to the HEM-1/HEM-2 family.</text>
</comment>
<accession>A0AAD9UL81</accession>
<gene>
    <name evidence="2" type="ORF">NP493_13g01036</name>
</gene>
<dbReference type="GO" id="GO:0030031">
    <property type="term" value="P:cell projection assembly"/>
    <property type="evidence" value="ECO:0007669"/>
    <property type="project" value="TreeGrafter"/>
</dbReference>
<dbReference type="Proteomes" id="UP001209878">
    <property type="component" value="Unassembled WGS sequence"/>
</dbReference>
<dbReference type="Pfam" id="PF09735">
    <property type="entry name" value="Nckap1"/>
    <property type="match status" value="1"/>
</dbReference>
<dbReference type="GO" id="GO:0016477">
    <property type="term" value="P:cell migration"/>
    <property type="evidence" value="ECO:0007669"/>
    <property type="project" value="TreeGrafter"/>
</dbReference>
<dbReference type="PANTHER" id="PTHR12093">
    <property type="entry name" value="NCK-ASSOCIATED PROTEIN 1"/>
    <property type="match status" value="1"/>
</dbReference>
<reference evidence="2" key="1">
    <citation type="journal article" date="2023" name="Mol. Biol. Evol.">
        <title>Third-Generation Sequencing Reveals the Adaptive Role of the Epigenome in Three Deep-Sea Polychaetes.</title>
        <authorList>
            <person name="Perez M."/>
            <person name="Aroh O."/>
            <person name="Sun Y."/>
            <person name="Lan Y."/>
            <person name="Juniper S.K."/>
            <person name="Young C.R."/>
            <person name="Angers B."/>
            <person name="Qian P.Y."/>
        </authorList>
    </citation>
    <scope>NUCLEOTIDE SEQUENCE</scope>
    <source>
        <strain evidence="2">R07B-5</strain>
    </source>
</reference>
<dbReference type="GO" id="GO:0048812">
    <property type="term" value="P:neuron projection morphogenesis"/>
    <property type="evidence" value="ECO:0007669"/>
    <property type="project" value="TreeGrafter"/>
</dbReference>